<dbReference type="EMBL" id="LRHK01000001">
    <property type="protein sequence ID" value="KWX18342.1"/>
    <property type="molecule type" value="Genomic_DNA"/>
</dbReference>
<sequence>MYKNLILYRNELKNKVLPKYKILGIVTEIILSKELFQKNVDLKPFLENVFGVSYKDYVMRSRTMILARTNRLINESSEEKQSEYRKKLNIYIVEMIEKSSNSQNNKTEKNLFSGWVD</sequence>
<dbReference type="Proteomes" id="UP000070452">
    <property type="component" value="Unassembled WGS sequence"/>
</dbReference>
<name>A0A132P8P8_ENTFC</name>
<dbReference type="RefSeq" id="WP_002317970.1">
    <property type="nucleotide sequence ID" value="NZ_BLAC01000001.1"/>
</dbReference>
<protein>
    <submittedName>
        <fullName evidence="1">Uncharacterized protein</fullName>
    </submittedName>
</protein>
<proteinExistence type="predicted"/>
<comment type="caution">
    <text evidence="1">The sequence shown here is derived from an EMBL/GenBank/DDBJ whole genome shotgun (WGS) entry which is preliminary data.</text>
</comment>
<organism evidence="1 2">
    <name type="scientific">Enterococcus faecium</name>
    <name type="common">Streptococcus faecium</name>
    <dbReference type="NCBI Taxonomy" id="1352"/>
    <lineage>
        <taxon>Bacteria</taxon>
        <taxon>Bacillati</taxon>
        <taxon>Bacillota</taxon>
        <taxon>Bacilli</taxon>
        <taxon>Lactobacillales</taxon>
        <taxon>Enterococcaceae</taxon>
        <taxon>Enterococcus</taxon>
    </lineage>
</organism>
<gene>
    <name evidence="1" type="ORF">AWT83_07625</name>
</gene>
<evidence type="ECO:0000313" key="2">
    <source>
        <dbReference type="Proteomes" id="UP000070452"/>
    </source>
</evidence>
<accession>A0A132P8P8</accession>
<dbReference type="AlphaFoldDB" id="A0A132P8P8"/>
<reference evidence="1 2" key="1">
    <citation type="submission" date="2016-01" db="EMBL/GenBank/DDBJ databases">
        <title>Molecular Mechanisms for transfer of large genomic segments between Enterococcus faecium strains.</title>
        <authorList>
            <person name="Garcia-Solache M.A."/>
            <person name="Lebreton F."/>
            <person name="Mclaughlin R.E."/>
            <person name="Whiteaker J.D."/>
            <person name="Gilmore M.S."/>
            <person name="Rice L.B."/>
        </authorList>
    </citation>
    <scope>NUCLEOTIDE SEQUENCE [LARGE SCALE GENOMIC DNA]</scope>
    <source>
        <strain evidence="1 2">D344RRF x C68</strain>
    </source>
</reference>
<evidence type="ECO:0000313" key="1">
    <source>
        <dbReference type="EMBL" id="KWX18342.1"/>
    </source>
</evidence>